<name>A0A1H8VZY3_9RHOB</name>
<gene>
    <name evidence="1" type="ORF">SAMN04490248_13816</name>
</gene>
<keyword evidence="2" id="KW-1185">Reference proteome</keyword>
<organism evidence="1 2">
    <name type="scientific">Salinihabitans flavidus</name>
    <dbReference type="NCBI Taxonomy" id="569882"/>
    <lineage>
        <taxon>Bacteria</taxon>
        <taxon>Pseudomonadati</taxon>
        <taxon>Pseudomonadota</taxon>
        <taxon>Alphaproteobacteria</taxon>
        <taxon>Rhodobacterales</taxon>
        <taxon>Roseobacteraceae</taxon>
        <taxon>Salinihabitans</taxon>
    </lineage>
</organism>
<evidence type="ECO:0000313" key="1">
    <source>
        <dbReference type="EMBL" id="SEP20827.1"/>
    </source>
</evidence>
<sequence length="198" mass="22120">MPLPPVAFYSIYEISARWGCPAADVAGWAATGQLKAMIGIEPVHCGEEWHGGLVQVSMAELMPLFRRFGPSDDTCRLRRILPSGSDLWQFVTDPVEGILVRATDLMFPAEALYVFEEESDLLRRPAHGIGASPRYDWDAMMVRLFKRLNEQGFPASQAALIAEVQDWFIAQSKSGDVPEESTIRKRIAPIWRAVRGSD</sequence>
<dbReference type="STRING" id="569882.SAMN04490248_13816"/>
<reference evidence="1 2" key="1">
    <citation type="submission" date="2016-10" db="EMBL/GenBank/DDBJ databases">
        <authorList>
            <person name="de Groot N.N."/>
        </authorList>
    </citation>
    <scope>NUCLEOTIDE SEQUENCE [LARGE SCALE GENOMIC DNA]</scope>
    <source>
        <strain evidence="1 2">DSM 27842</strain>
    </source>
</reference>
<dbReference type="EMBL" id="FODS01000038">
    <property type="protein sequence ID" value="SEP20827.1"/>
    <property type="molecule type" value="Genomic_DNA"/>
</dbReference>
<evidence type="ECO:0000313" key="2">
    <source>
        <dbReference type="Proteomes" id="UP000198893"/>
    </source>
</evidence>
<dbReference type="OrthoDB" id="8222794at2"/>
<dbReference type="Proteomes" id="UP000198893">
    <property type="component" value="Unassembled WGS sequence"/>
</dbReference>
<proteinExistence type="predicted"/>
<accession>A0A1H8VZY3</accession>
<dbReference type="AlphaFoldDB" id="A0A1H8VZY3"/>
<protein>
    <submittedName>
        <fullName evidence="1">Uncharacterized protein</fullName>
    </submittedName>
</protein>
<dbReference type="RefSeq" id="WP_093120550.1">
    <property type="nucleotide sequence ID" value="NZ_FODS01000038.1"/>
</dbReference>